<comment type="caution">
    <text evidence="1">The sequence shown here is derived from an EMBL/GenBank/DDBJ whole genome shotgun (WGS) entry which is preliminary data.</text>
</comment>
<reference evidence="2" key="1">
    <citation type="journal article" date="2023" name="Nat. Plants">
        <title>Single-cell RNA sequencing provides a high-resolution roadmap for understanding the multicellular compartmentation of specialized metabolism.</title>
        <authorList>
            <person name="Sun S."/>
            <person name="Shen X."/>
            <person name="Li Y."/>
            <person name="Li Y."/>
            <person name="Wang S."/>
            <person name="Li R."/>
            <person name="Zhang H."/>
            <person name="Shen G."/>
            <person name="Guo B."/>
            <person name="Wei J."/>
            <person name="Xu J."/>
            <person name="St-Pierre B."/>
            <person name="Chen S."/>
            <person name="Sun C."/>
        </authorList>
    </citation>
    <scope>NUCLEOTIDE SEQUENCE [LARGE SCALE GENOMIC DNA]</scope>
</reference>
<protein>
    <submittedName>
        <fullName evidence="1">Uncharacterized protein</fullName>
    </submittedName>
</protein>
<dbReference type="EMBL" id="CM044705">
    <property type="protein sequence ID" value="KAI5664318.1"/>
    <property type="molecule type" value="Genomic_DNA"/>
</dbReference>
<keyword evidence="2" id="KW-1185">Reference proteome</keyword>
<evidence type="ECO:0000313" key="2">
    <source>
        <dbReference type="Proteomes" id="UP001060085"/>
    </source>
</evidence>
<proteinExistence type="predicted"/>
<evidence type="ECO:0000313" key="1">
    <source>
        <dbReference type="EMBL" id="KAI5664318.1"/>
    </source>
</evidence>
<dbReference type="Proteomes" id="UP001060085">
    <property type="component" value="Linkage Group LG05"/>
</dbReference>
<gene>
    <name evidence="1" type="ORF">M9H77_23641</name>
</gene>
<organism evidence="1 2">
    <name type="scientific">Catharanthus roseus</name>
    <name type="common">Madagascar periwinkle</name>
    <name type="synonym">Vinca rosea</name>
    <dbReference type="NCBI Taxonomy" id="4058"/>
    <lineage>
        <taxon>Eukaryota</taxon>
        <taxon>Viridiplantae</taxon>
        <taxon>Streptophyta</taxon>
        <taxon>Embryophyta</taxon>
        <taxon>Tracheophyta</taxon>
        <taxon>Spermatophyta</taxon>
        <taxon>Magnoliopsida</taxon>
        <taxon>eudicotyledons</taxon>
        <taxon>Gunneridae</taxon>
        <taxon>Pentapetalae</taxon>
        <taxon>asterids</taxon>
        <taxon>lamiids</taxon>
        <taxon>Gentianales</taxon>
        <taxon>Apocynaceae</taxon>
        <taxon>Rauvolfioideae</taxon>
        <taxon>Vinceae</taxon>
        <taxon>Catharanthinae</taxon>
        <taxon>Catharanthus</taxon>
    </lineage>
</organism>
<accession>A0ACC0ATL4</accession>
<name>A0ACC0ATL4_CATRO</name>
<sequence length="220" mass="25346">MKNGILSPPRYVQKSGAAPQLYTPFVLRTLVDSKLRVPVVREKEKRLILCCIWHEMTFSLLWTGALVETGRKQAKRVVRNEKKDTTTLPLSWTADANTVVGVLVVSGSHRKCFFYASDISHSLYSFRTFPIRSGLLASVHSFAIDDTGGIFLWRSRHRSVEPIKRKWWWWEVFLCIYVIRLARYGRVKLVAGLVIQSQQLAVGFRPATRRRSFQGSLWYG</sequence>